<dbReference type="Proteomes" id="UP001162992">
    <property type="component" value="Chromosome 3"/>
</dbReference>
<evidence type="ECO:0000313" key="1">
    <source>
        <dbReference type="EMBL" id="KAJ7563710.1"/>
    </source>
</evidence>
<accession>A0ACC2EBH0</accession>
<protein>
    <submittedName>
        <fullName evidence="1">Uncharacterized protein</fullName>
    </submittedName>
</protein>
<evidence type="ECO:0000313" key="2">
    <source>
        <dbReference type="Proteomes" id="UP001162992"/>
    </source>
</evidence>
<keyword evidence="2" id="KW-1185">Reference proteome</keyword>
<sequence>MAASLVLRSSLSKCEQLQVFNGSIIIRDVKSSVVPIRSDFIVTSTFLRSHGSLRSLPRLNISCMSQYVQVDPKEGNTNEVPTATNTVPPLTTDVPTATTPVAPKKMSTKFGDVFAFTGPAPEKINGRLAMLGFVSALGVEIVTGQDLVAQLGNGGLTWFFVTAILFTSASLIPLFKGISAESKSESFFSSQAETLNGRAAMVGLVALVLTEYVKGSPLL</sequence>
<reference evidence="2" key="1">
    <citation type="journal article" date="2024" name="Proc. Natl. Acad. Sci. U.S.A.">
        <title>Extraordinary preservation of gene collinearity over three hundred million years revealed in homosporous lycophytes.</title>
        <authorList>
            <person name="Li C."/>
            <person name="Wickell D."/>
            <person name="Kuo L.Y."/>
            <person name="Chen X."/>
            <person name="Nie B."/>
            <person name="Liao X."/>
            <person name="Peng D."/>
            <person name="Ji J."/>
            <person name="Jenkins J."/>
            <person name="Williams M."/>
            <person name="Shu S."/>
            <person name="Plott C."/>
            <person name="Barry K."/>
            <person name="Rajasekar S."/>
            <person name="Grimwood J."/>
            <person name="Han X."/>
            <person name="Sun S."/>
            <person name="Hou Z."/>
            <person name="He W."/>
            <person name="Dai G."/>
            <person name="Sun C."/>
            <person name="Schmutz J."/>
            <person name="Leebens-Mack J.H."/>
            <person name="Li F.W."/>
            <person name="Wang L."/>
        </authorList>
    </citation>
    <scope>NUCLEOTIDE SEQUENCE [LARGE SCALE GENOMIC DNA]</scope>
    <source>
        <strain evidence="2">cv. PW_Plant_1</strain>
    </source>
</reference>
<gene>
    <name evidence="1" type="ORF">O6H91_03G122300</name>
</gene>
<name>A0ACC2EBH0_DIPCM</name>
<comment type="caution">
    <text evidence="1">The sequence shown here is derived from an EMBL/GenBank/DDBJ whole genome shotgun (WGS) entry which is preliminary data.</text>
</comment>
<dbReference type="EMBL" id="CM055094">
    <property type="protein sequence ID" value="KAJ7563710.1"/>
    <property type="molecule type" value="Genomic_DNA"/>
</dbReference>
<organism evidence="1 2">
    <name type="scientific">Diphasiastrum complanatum</name>
    <name type="common">Issler's clubmoss</name>
    <name type="synonym">Lycopodium complanatum</name>
    <dbReference type="NCBI Taxonomy" id="34168"/>
    <lineage>
        <taxon>Eukaryota</taxon>
        <taxon>Viridiplantae</taxon>
        <taxon>Streptophyta</taxon>
        <taxon>Embryophyta</taxon>
        <taxon>Tracheophyta</taxon>
        <taxon>Lycopodiopsida</taxon>
        <taxon>Lycopodiales</taxon>
        <taxon>Lycopodiaceae</taxon>
        <taxon>Lycopodioideae</taxon>
        <taxon>Diphasiastrum</taxon>
    </lineage>
</organism>
<proteinExistence type="predicted"/>